<name>A0A563DI01_9FLAO</name>
<dbReference type="Pfam" id="PF03929">
    <property type="entry name" value="PepSY_TM"/>
    <property type="match status" value="1"/>
</dbReference>
<dbReference type="EMBL" id="SELH01000014">
    <property type="protein sequence ID" value="TWP29473.1"/>
    <property type="molecule type" value="Genomic_DNA"/>
</dbReference>
<keyword evidence="1" id="KW-0812">Transmembrane</keyword>
<dbReference type="Proteomes" id="UP000319499">
    <property type="component" value="Unassembled WGS sequence"/>
</dbReference>
<keyword evidence="3" id="KW-1185">Reference proteome</keyword>
<feature type="transmembrane region" description="Helical" evidence="1">
    <location>
        <begin position="369"/>
        <end position="390"/>
    </location>
</feature>
<organism evidence="2 3">
    <name type="scientific">Apibacter muscae</name>
    <dbReference type="NCBI Taxonomy" id="2509004"/>
    <lineage>
        <taxon>Bacteria</taxon>
        <taxon>Pseudomonadati</taxon>
        <taxon>Bacteroidota</taxon>
        <taxon>Flavobacteriia</taxon>
        <taxon>Flavobacteriales</taxon>
        <taxon>Weeksellaceae</taxon>
        <taxon>Apibacter</taxon>
    </lineage>
</organism>
<gene>
    <name evidence="2" type="ORF">ETU09_03240</name>
</gene>
<evidence type="ECO:0000313" key="2">
    <source>
        <dbReference type="EMBL" id="TWP29473.1"/>
    </source>
</evidence>
<keyword evidence="1" id="KW-0472">Membrane</keyword>
<dbReference type="RefSeq" id="WP_146262129.1">
    <property type="nucleotide sequence ID" value="NZ_SELG01000032.1"/>
</dbReference>
<sequence length="397" mass="45647">MKEKNKFRKFINDIHLWLGLIAGIVLFIVCLSGSIYVFRSDIEYFVNPNKYNASDFNNNSPYLPIEKLVATLEKTENGKVSFIEIPENREKNILFGLSKKTTPVNNKIKSKGDENIQPKRQRPTTYYVNPYSGKIAGKDGDKASEFFMIVMKLHRFLLLDPSIGRPIIGISTLIFILLSISGLILWFPKKFKYWKRWNHWKPGFKIKFKARWKRINHDLHNTLGFYSLFLLLLMAITGLCWSFEWYKNGLGKIMGSEVFAGRNEKPLTLKNTSDQTISFEEVERIVNQQLPYKGDVRINIPKDSAHAYSISKSKSGIFAIAAPDKMNLNPYNGEIISLDLFKDKPLNVQIVSLIKPLHIGDIMGTFSKVLYFICCLIGTSLPVTGIIIWFNKMKKKK</sequence>
<keyword evidence="1" id="KW-1133">Transmembrane helix</keyword>
<dbReference type="AlphaFoldDB" id="A0A563DI01"/>
<feature type="transmembrane region" description="Helical" evidence="1">
    <location>
        <begin position="16"/>
        <end position="38"/>
    </location>
</feature>
<evidence type="ECO:0000313" key="3">
    <source>
        <dbReference type="Proteomes" id="UP000319499"/>
    </source>
</evidence>
<dbReference type="InterPro" id="IPR005625">
    <property type="entry name" value="PepSY-ass_TM"/>
</dbReference>
<dbReference type="OrthoDB" id="111691at2"/>
<reference evidence="2 3" key="1">
    <citation type="submission" date="2019-02" db="EMBL/GenBank/DDBJ databases">
        <title>Apibacter muscae sp. nov.: a novel member of the house fly microbiota.</title>
        <authorList>
            <person name="Park R."/>
        </authorList>
    </citation>
    <scope>NUCLEOTIDE SEQUENCE [LARGE SCALE GENOMIC DNA]</scope>
    <source>
        <strain evidence="2 3">AL1</strain>
    </source>
</reference>
<evidence type="ECO:0000256" key="1">
    <source>
        <dbReference type="SAM" id="Phobius"/>
    </source>
</evidence>
<dbReference type="PANTHER" id="PTHR34219">
    <property type="entry name" value="IRON-REGULATED INNER MEMBRANE PROTEIN-RELATED"/>
    <property type="match status" value="1"/>
</dbReference>
<feature type="transmembrane region" description="Helical" evidence="1">
    <location>
        <begin position="223"/>
        <end position="246"/>
    </location>
</feature>
<protein>
    <submittedName>
        <fullName evidence="2">PepSY domain-containing protein</fullName>
    </submittedName>
</protein>
<dbReference type="PANTHER" id="PTHR34219:SF3">
    <property type="entry name" value="BLL7967 PROTEIN"/>
    <property type="match status" value="1"/>
</dbReference>
<accession>A0A563DI01</accession>
<comment type="caution">
    <text evidence="2">The sequence shown here is derived from an EMBL/GenBank/DDBJ whole genome shotgun (WGS) entry which is preliminary data.</text>
</comment>
<feature type="transmembrane region" description="Helical" evidence="1">
    <location>
        <begin position="167"/>
        <end position="187"/>
    </location>
</feature>
<proteinExistence type="predicted"/>